<dbReference type="PANTHER" id="PTHR18964">
    <property type="entry name" value="ROK (REPRESSOR, ORF, KINASE) FAMILY"/>
    <property type="match status" value="1"/>
</dbReference>
<dbReference type="InterPro" id="IPR049874">
    <property type="entry name" value="ROK_cs"/>
</dbReference>
<comment type="similarity">
    <text evidence="1">Belongs to the ROK (NagC/XylR) family.</text>
</comment>
<dbReference type="EC" id="2.7.1.2" evidence="2"/>
<accession>A0A517S969</accession>
<keyword evidence="2" id="KW-0418">Kinase</keyword>
<dbReference type="OrthoDB" id="9795247at2"/>
<protein>
    <submittedName>
        <fullName evidence="2">Glucokinase</fullName>
        <ecNumber evidence="2">2.7.1.2</ecNumber>
    </submittedName>
</protein>
<dbReference type="SUPFAM" id="SSF53067">
    <property type="entry name" value="Actin-like ATPase domain"/>
    <property type="match status" value="1"/>
</dbReference>
<dbReference type="Pfam" id="PF00480">
    <property type="entry name" value="ROK"/>
    <property type="match status" value="1"/>
</dbReference>
<dbReference type="RefSeq" id="WP_145027238.1">
    <property type="nucleotide sequence ID" value="NZ_CP036271.1"/>
</dbReference>
<evidence type="ECO:0000313" key="3">
    <source>
        <dbReference type="Proteomes" id="UP000315700"/>
    </source>
</evidence>
<name>A0A517S969_9PLAN</name>
<keyword evidence="3" id="KW-1185">Reference proteome</keyword>
<dbReference type="Proteomes" id="UP000315700">
    <property type="component" value="Chromosome"/>
</dbReference>
<sequence length="328" mass="34394">MPASESCYLGIDIGGSSIKAGIVTNDGRILQKRHASSALEDGLEAGLANLERISRELVVDAGITWDQVRAIGVAAPGTMDIPAGVVFHPFNLPGWKNLPLRDMVSQRFGKPAVLQNDANAAALGETWLGAGKNAGSLMFWTLGTGVGGGIVLDGKVWEGAHSHAAECGHIIIQEDGGPRSEFGIHGCVELYVGAKALVRRFREAIAAGRSSSLASDDASLTALAISQAAQSGDELSHDLILESAKYLAIGTVNVIHILNPEMVLVGGAMTFGQHTTELGRAFLEALRAEVKKRTFPITGERTVIDYASLGNEAGFIGAAACARIKYPV</sequence>
<reference evidence="2 3" key="1">
    <citation type="submission" date="2019-02" db="EMBL/GenBank/DDBJ databases">
        <title>Deep-cultivation of Planctomycetes and their phenomic and genomic characterization uncovers novel biology.</title>
        <authorList>
            <person name="Wiegand S."/>
            <person name="Jogler M."/>
            <person name="Boedeker C."/>
            <person name="Pinto D."/>
            <person name="Vollmers J."/>
            <person name="Rivas-Marin E."/>
            <person name="Kohn T."/>
            <person name="Peeters S.H."/>
            <person name="Heuer A."/>
            <person name="Rast P."/>
            <person name="Oberbeckmann S."/>
            <person name="Bunk B."/>
            <person name="Jeske O."/>
            <person name="Meyerdierks A."/>
            <person name="Storesund J.E."/>
            <person name="Kallscheuer N."/>
            <person name="Luecker S."/>
            <person name="Lage O.M."/>
            <person name="Pohl T."/>
            <person name="Merkel B.J."/>
            <person name="Hornburger P."/>
            <person name="Mueller R.-W."/>
            <person name="Bruemmer F."/>
            <person name="Labrenz M."/>
            <person name="Spormann A.M."/>
            <person name="Op den Camp H."/>
            <person name="Overmann J."/>
            <person name="Amann R."/>
            <person name="Jetten M.S.M."/>
            <person name="Mascher T."/>
            <person name="Medema M.H."/>
            <person name="Devos D.P."/>
            <person name="Kaster A.-K."/>
            <person name="Ovreas L."/>
            <person name="Rohde M."/>
            <person name="Galperin M.Y."/>
            <person name="Jogler C."/>
        </authorList>
    </citation>
    <scope>NUCLEOTIDE SEQUENCE [LARGE SCALE GENOMIC DNA]</scope>
    <source>
        <strain evidence="2 3">Pan44</strain>
    </source>
</reference>
<dbReference type="InterPro" id="IPR043129">
    <property type="entry name" value="ATPase_NBD"/>
</dbReference>
<keyword evidence="2" id="KW-0808">Transferase</keyword>
<dbReference type="FunCoup" id="A0A517S969">
    <property type="interactions" value="141"/>
</dbReference>
<dbReference type="PANTHER" id="PTHR18964:SF149">
    <property type="entry name" value="BIFUNCTIONAL UDP-N-ACETYLGLUCOSAMINE 2-EPIMERASE_N-ACETYLMANNOSAMINE KINASE"/>
    <property type="match status" value="1"/>
</dbReference>
<dbReference type="PROSITE" id="PS01125">
    <property type="entry name" value="ROK"/>
    <property type="match status" value="1"/>
</dbReference>
<gene>
    <name evidence="2" type="primary">glcK_1</name>
    <name evidence="2" type="ORF">Pan44_06920</name>
</gene>
<dbReference type="InterPro" id="IPR000600">
    <property type="entry name" value="ROK"/>
</dbReference>
<dbReference type="AlphaFoldDB" id="A0A517S969"/>
<evidence type="ECO:0000313" key="2">
    <source>
        <dbReference type="EMBL" id="QDT52680.1"/>
    </source>
</evidence>
<organism evidence="2 3">
    <name type="scientific">Caulifigura coniformis</name>
    <dbReference type="NCBI Taxonomy" id="2527983"/>
    <lineage>
        <taxon>Bacteria</taxon>
        <taxon>Pseudomonadati</taxon>
        <taxon>Planctomycetota</taxon>
        <taxon>Planctomycetia</taxon>
        <taxon>Planctomycetales</taxon>
        <taxon>Planctomycetaceae</taxon>
        <taxon>Caulifigura</taxon>
    </lineage>
</organism>
<dbReference type="EMBL" id="CP036271">
    <property type="protein sequence ID" value="QDT52680.1"/>
    <property type="molecule type" value="Genomic_DNA"/>
</dbReference>
<proteinExistence type="inferred from homology"/>
<evidence type="ECO:0000256" key="1">
    <source>
        <dbReference type="ARBA" id="ARBA00006479"/>
    </source>
</evidence>
<dbReference type="GO" id="GO:0004340">
    <property type="term" value="F:glucokinase activity"/>
    <property type="evidence" value="ECO:0007669"/>
    <property type="project" value="UniProtKB-EC"/>
</dbReference>
<dbReference type="KEGG" id="ccos:Pan44_06920"/>
<dbReference type="Gene3D" id="3.30.420.40">
    <property type="match status" value="2"/>
</dbReference>
<dbReference type="InParanoid" id="A0A517S969"/>